<protein>
    <submittedName>
        <fullName evidence="8">Cytochrome c-552</fullName>
    </submittedName>
</protein>
<evidence type="ECO:0000256" key="6">
    <source>
        <dbReference type="SAM" id="MobiDB-lite"/>
    </source>
</evidence>
<name>A0A343TNI8_9EURY</name>
<keyword evidence="5" id="KW-0408">Iron</keyword>
<evidence type="ECO:0000313" key="9">
    <source>
        <dbReference type="Proteomes" id="UP000263012"/>
    </source>
</evidence>
<reference evidence="9" key="1">
    <citation type="submission" date="2017-11" db="EMBL/GenBank/DDBJ databases">
        <title>Phenotypic and genomic properties of facultatively anaerobic sulfur-reducing natronoarchaea from hypersaline soda lakes.</title>
        <authorList>
            <person name="Sorokin D.Y."/>
            <person name="Kublanov I.V."/>
            <person name="Roman P."/>
            <person name="Sinninghe Damste J.S."/>
            <person name="Golyshin P.N."/>
            <person name="Rojo D."/>
            <person name="Ciordia S."/>
            <person name="Mena M.D.C."/>
            <person name="Ferrer M."/>
            <person name="Messina E."/>
            <person name="Smedile F."/>
            <person name="La Spada G."/>
            <person name="La Cono V."/>
            <person name="Yakimov M.M."/>
        </authorList>
    </citation>
    <scope>NUCLEOTIDE SEQUENCE [LARGE SCALE GENOMIC DNA]</scope>
    <source>
        <strain evidence="9">AArc-Sl</strain>
    </source>
</reference>
<keyword evidence="2" id="KW-0349">Heme</keyword>
<dbReference type="AlphaFoldDB" id="A0A343TNI8"/>
<sequence>MVEEPTTDPDEILDDSDAEEIEQELDGKLTLPNGVSKTHRRRVLAALGGAAIAGFAGCAGEEEPEPEETPTPDEETPTPTPEEDEEEEEEEEPEFERPDYTQIDHMAVDWAPKDWVKDLDVQVAYNDDEIRFRFEWDWDVKNGWFHDVFVYEDGEWVRYGEPNPGAPDPDYGFGDNFSGFTEDRLSFLVDDGSVKGFEQFGGWLTVHEGTRTLPGAVEGDEVEDHPHHGDVLGNDDVRKYIPQSREGEWWENDWDAVKDQEELDEMLENGEFLDMPMMRAHRGAPGGYATVHCILDHRHGAMDEPSTRIRNSQGITDDGHPEYMFDPDIVEGGTLDLQEIYDGEVLQTDTHALIQGENMVEFDPDEADVSEGAVIPRRYNRPDEVEGPGALWRVDATWENDTWTVEMWRPLESGYAGEQDFEPGEVYDWSPAVHGGGAQRWHWVGYPYKLGLGVDPDHPHTEEAEIVAEEFDGDEPDWGAVDTYTVPLMYPGQTDWTWLTSGEHPRVDEVRNADIAIWEYHSFAAEDPEDFAARMIDLEEAEAPRK</sequence>
<dbReference type="Proteomes" id="UP000263012">
    <property type="component" value="Chromosome"/>
</dbReference>
<keyword evidence="4" id="KW-0249">Electron transport</keyword>
<proteinExistence type="predicted"/>
<feature type="region of interest" description="Disordered" evidence="6">
    <location>
        <begin position="55"/>
        <end position="100"/>
    </location>
</feature>
<dbReference type="InterPro" id="IPR019020">
    <property type="entry name" value="Cyt-c552/DMSO_Rdtase_haem-bd"/>
</dbReference>
<organism evidence="8 9">
    <name type="scientific">Halalkaliarchaeum desulfuricum</name>
    <dbReference type="NCBI Taxonomy" id="2055893"/>
    <lineage>
        <taxon>Archaea</taxon>
        <taxon>Methanobacteriati</taxon>
        <taxon>Methanobacteriota</taxon>
        <taxon>Stenosarchaea group</taxon>
        <taxon>Halobacteria</taxon>
        <taxon>Halobacteriales</taxon>
        <taxon>Haloferacaceae</taxon>
        <taxon>Halalkaliarchaeum</taxon>
    </lineage>
</organism>
<gene>
    <name evidence="8" type="ORF">AArcSl_3050</name>
</gene>
<dbReference type="GeneID" id="37879417"/>
<dbReference type="Gene3D" id="2.60.40.1190">
    <property type="match status" value="1"/>
</dbReference>
<dbReference type="GO" id="GO:0020037">
    <property type="term" value="F:heme binding"/>
    <property type="evidence" value="ECO:0007669"/>
    <property type="project" value="InterPro"/>
</dbReference>
<dbReference type="EMBL" id="CP025066">
    <property type="protein sequence ID" value="AUX10660.1"/>
    <property type="molecule type" value="Genomic_DNA"/>
</dbReference>
<accession>A0A343TNI8</accession>
<keyword evidence="1" id="KW-0813">Transport</keyword>
<evidence type="ECO:0000256" key="2">
    <source>
        <dbReference type="ARBA" id="ARBA00022617"/>
    </source>
</evidence>
<keyword evidence="9" id="KW-1185">Reference proteome</keyword>
<dbReference type="KEGG" id="hdf:AArcSl_3050"/>
<evidence type="ECO:0000313" key="8">
    <source>
        <dbReference type="EMBL" id="AUX10660.1"/>
    </source>
</evidence>
<evidence type="ECO:0000256" key="4">
    <source>
        <dbReference type="ARBA" id="ARBA00022982"/>
    </source>
</evidence>
<dbReference type="RefSeq" id="WP_245883289.1">
    <property type="nucleotide sequence ID" value="NZ_CP025066.1"/>
</dbReference>
<dbReference type="GO" id="GO:0046872">
    <property type="term" value="F:metal ion binding"/>
    <property type="evidence" value="ECO:0007669"/>
    <property type="project" value="UniProtKB-KW"/>
</dbReference>
<feature type="domain" description="Cytochrome c-552/DMSO reductase-like haem-binding" evidence="7">
    <location>
        <begin position="113"/>
        <end position="442"/>
    </location>
</feature>
<evidence type="ECO:0000259" key="7">
    <source>
        <dbReference type="Pfam" id="PF09459"/>
    </source>
</evidence>
<evidence type="ECO:0000256" key="1">
    <source>
        <dbReference type="ARBA" id="ARBA00022448"/>
    </source>
</evidence>
<evidence type="ECO:0000256" key="5">
    <source>
        <dbReference type="ARBA" id="ARBA00023004"/>
    </source>
</evidence>
<feature type="compositionally biased region" description="Acidic residues" evidence="6">
    <location>
        <begin position="60"/>
        <end position="94"/>
    </location>
</feature>
<dbReference type="Pfam" id="PF09459">
    <property type="entry name" value="EB_dh"/>
    <property type="match status" value="1"/>
</dbReference>
<evidence type="ECO:0000256" key="3">
    <source>
        <dbReference type="ARBA" id="ARBA00022723"/>
    </source>
</evidence>
<keyword evidence="3" id="KW-0479">Metal-binding</keyword>